<gene>
    <name evidence="1" type="ORF">AMJ44_14665</name>
</gene>
<dbReference type="AlphaFoldDB" id="A0A0S7XL76"/>
<reference evidence="1 2" key="1">
    <citation type="journal article" date="2015" name="Microbiome">
        <title>Genomic resolution of linkages in carbon, nitrogen, and sulfur cycling among widespread estuary sediment bacteria.</title>
        <authorList>
            <person name="Baker B.J."/>
            <person name="Lazar C.S."/>
            <person name="Teske A.P."/>
            <person name="Dick G.J."/>
        </authorList>
    </citation>
    <scope>NUCLEOTIDE SEQUENCE [LARGE SCALE GENOMIC DNA]</scope>
    <source>
        <strain evidence="1">DG_54_3</strain>
    </source>
</reference>
<evidence type="ECO:0000313" key="2">
    <source>
        <dbReference type="Proteomes" id="UP000051861"/>
    </source>
</evidence>
<comment type="caution">
    <text evidence="1">The sequence shown here is derived from an EMBL/GenBank/DDBJ whole genome shotgun (WGS) entry which is preliminary data.</text>
</comment>
<dbReference type="EMBL" id="LIZX01000242">
    <property type="protein sequence ID" value="KPJ63191.1"/>
    <property type="molecule type" value="Genomic_DNA"/>
</dbReference>
<name>A0A0S7XL76_UNCSA</name>
<evidence type="ECO:0000313" key="1">
    <source>
        <dbReference type="EMBL" id="KPJ63191.1"/>
    </source>
</evidence>
<sequence>MAEAKKIERGFQRTIYVMSVITPRLEDMGVTVVVVGGAAVEFYTRDWYATGDIDIAINRGKQRDLGEVLEMLGFKKRGRMWVREDLSLYIEAPGVVSDIDLNKVTKIETDAGYAYFIGLEDIIFDRIQAAEHWKSESDREQAIRMVATFYDEIDWRYLRKKCVDEGSEKMLRKVKEAAKYARERT</sequence>
<dbReference type="Proteomes" id="UP000051861">
    <property type="component" value="Unassembled WGS sequence"/>
</dbReference>
<accession>A0A0S7XL76</accession>
<organism evidence="1 2">
    <name type="scientific">candidate division WOR-1 bacterium DG_54_3</name>
    <dbReference type="NCBI Taxonomy" id="1703775"/>
    <lineage>
        <taxon>Bacteria</taxon>
        <taxon>Bacillati</taxon>
        <taxon>Saganbacteria</taxon>
    </lineage>
</organism>
<dbReference type="SUPFAM" id="SSF81301">
    <property type="entry name" value="Nucleotidyltransferase"/>
    <property type="match status" value="1"/>
</dbReference>
<dbReference type="InterPro" id="IPR043519">
    <property type="entry name" value="NT_sf"/>
</dbReference>
<evidence type="ECO:0008006" key="3">
    <source>
        <dbReference type="Google" id="ProtNLM"/>
    </source>
</evidence>
<protein>
    <recommendedName>
        <fullName evidence="3">UbiD family decarboxylase</fullName>
    </recommendedName>
</protein>
<dbReference type="Gene3D" id="3.30.460.40">
    <property type="match status" value="1"/>
</dbReference>
<proteinExistence type="predicted"/>